<protein>
    <submittedName>
        <fullName evidence="2">Efflux RND transporter permease subunit</fullName>
    </submittedName>
</protein>
<feature type="transmembrane region" description="Helical" evidence="1">
    <location>
        <begin position="520"/>
        <end position="540"/>
    </location>
</feature>
<keyword evidence="1" id="KW-0812">Transmembrane</keyword>
<proteinExistence type="predicted"/>
<dbReference type="Proteomes" id="UP001218638">
    <property type="component" value="Chromosome"/>
</dbReference>
<feature type="transmembrane region" description="Helical" evidence="1">
    <location>
        <begin position="960"/>
        <end position="978"/>
    </location>
</feature>
<feature type="transmembrane region" description="Helical" evidence="1">
    <location>
        <begin position="859"/>
        <end position="878"/>
    </location>
</feature>
<feature type="transmembrane region" description="Helical" evidence="1">
    <location>
        <begin position="390"/>
        <end position="412"/>
    </location>
</feature>
<dbReference type="KEGG" id="slom:PXH66_10285"/>
<sequence length="1031" mass="112132">MTIADWCLRNRATTGVAAALLILGGVLSFQNLPKAENPDFVIRTALVITQYPGATSAKVEALVTNPLEEKLRELPHLNLVKTQSMAGVSIIAVELLEATPADAVGATWNKLRDKVEAAAPHLPDGAWPPAVNDEVGDVFGMVVALTGDDFSFRERNETAQALRDELLKVEGVAKVELYGVQDERIFIDFSDNLFAERNLSPFQIAQAFDRENTVAPSGEARVGDERVLIRSSGEFQTLDDIANVTFRRPGSTEAIALRDIARVSRGAVDPPRALARFNQHDAIILAINMAPGHDVMRVGARLETRLAELEADLSLGYQLDTVTWEPRFVGRKISDFMINLIEAFGFVFIVMLITTGLRTGLIASALIPLAILMCFALMPSFGIALHQISIASLIIALGIMVDNGVVVSESMLVRLARGEDRRAAMNGAVRELWKPLLAASATTIWAFLPIATSQSNVGEFCLALFQVITITLLCSWLISLTIVPLLCFRFLKVSPKKQTYDGPVYRTYRALLLFGVRRRWVFLGLCVALTVAGAIGFGSVKKLFFPPNEREVILVDVWTPYGSDVRTTAAAAGVFEDWLLAQDGVAQVTTFAGNGGPRWNLSQHVEQSNPSYAFMLVEVAGGPAGVGLVPKLAAHAQRHADAELPQARFTVKRLEQGPPVGAPIQIRVSGDDITTLYALRDEVATLIESVPGTLAPTDDWGEWRKQLAIDINQNALKLADLTSEDVALSLQLQFSGLRVSDFREGDQQIPIVLRASDRARENLDRIESLRLYSMVTPRNVPLAQVARTELDFVPSNIRRRDGKRTMTIQAYLAPGTFSNEVLATMAPGIAQLADESRFAGYTIEVGGESEKSAAAQASIAAGFPLAMALLFLTLVAMFNSVVRPIIILITIVPALFGITAGLLLTGASFGFMAMLGALSLMGIIVNNAIMMIDTTETLRERGIDDANAIVVGGLSRLRPILTTAATTVIGLLPLWLFGGEMWRPMAIVIIFGLLFATVLTLVLCPVLYALFFRVSFRPYRWNPAILTNAAD</sequence>
<feature type="transmembrane region" description="Helical" evidence="1">
    <location>
        <begin position="911"/>
        <end position="932"/>
    </location>
</feature>
<dbReference type="Gene3D" id="3.30.70.1430">
    <property type="entry name" value="Multidrug efflux transporter AcrB pore domain"/>
    <property type="match status" value="2"/>
</dbReference>
<dbReference type="InterPro" id="IPR001036">
    <property type="entry name" value="Acrflvin-R"/>
</dbReference>
<keyword evidence="1" id="KW-1133">Transmembrane helix</keyword>
<dbReference type="SUPFAM" id="SSF82866">
    <property type="entry name" value="Multidrug efflux transporter AcrB transmembrane domain"/>
    <property type="match status" value="2"/>
</dbReference>
<feature type="transmembrane region" description="Helical" evidence="1">
    <location>
        <begin position="463"/>
        <end position="488"/>
    </location>
</feature>
<dbReference type="SUPFAM" id="SSF82714">
    <property type="entry name" value="Multidrug efflux transporter AcrB TolC docking domain, DN and DC subdomains"/>
    <property type="match status" value="2"/>
</dbReference>
<keyword evidence="1" id="KW-0472">Membrane</keyword>
<dbReference type="GO" id="GO:0005886">
    <property type="term" value="C:plasma membrane"/>
    <property type="evidence" value="ECO:0007669"/>
    <property type="project" value="TreeGrafter"/>
</dbReference>
<dbReference type="PANTHER" id="PTHR32063:SF18">
    <property type="entry name" value="CATION EFFLUX SYSTEM PROTEIN"/>
    <property type="match status" value="1"/>
</dbReference>
<dbReference type="RefSeq" id="WP_330931503.1">
    <property type="nucleotide sequence ID" value="NZ_CP119075.1"/>
</dbReference>
<dbReference type="Gene3D" id="1.20.1640.10">
    <property type="entry name" value="Multidrug efflux transporter AcrB transmembrane domain"/>
    <property type="match status" value="2"/>
</dbReference>
<feature type="transmembrane region" description="Helical" evidence="1">
    <location>
        <begin position="885"/>
        <end position="905"/>
    </location>
</feature>
<dbReference type="GO" id="GO:0042910">
    <property type="term" value="F:xenobiotic transmembrane transporter activity"/>
    <property type="evidence" value="ECO:0007669"/>
    <property type="project" value="TreeGrafter"/>
</dbReference>
<dbReference type="Gene3D" id="3.30.70.1440">
    <property type="entry name" value="Multidrug efflux transporter AcrB pore domain"/>
    <property type="match status" value="1"/>
</dbReference>
<evidence type="ECO:0000256" key="1">
    <source>
        <dbReference type="SAM" id="Phobius"/>
    </source>
</evidence>
<feature type="transmembrane region" description="Helical" evidence="1">
    <location>
        <begin position="361"/>
        <end position="384"/>
    </location>
</feature>
<name>A0AAF0CSI2_9BACT</name>
<evidence type="ECO:0000313" key="3">
    <source>
        <dbReference type="Proteomes" id="UP001218638"/>
    </source>
</evidence>
<feature type="transmembrane region" description="Helical" evidence="1">
    <location>
        <begin position="984"/>
        <end position="1011"/>
    </location>
</feature>
<feature type="transmembrane region" description="Helical" evidence="1">
    <location>
        <begin position="432"/>
        <end position="451"/>
    </location>
</feature>
<feature type="transmembrane region" description="Helical" evidence="1">
    <location>
        <begin position="336"/>
        <end position="354"/>
    </location>
</feature>
<dbReference type="InterPro" id="IPR027463">
    <property type="entry name" value="AcrB_DN_DC_subdom"/>
</dbReference>
<dbReference type="AlphaFoldDB" id="A0AAF0CSI2"/>
<dbReference type="SUPFAM" id="SSF82693">
    <property type="entry name" value="Multidrug efflux transporter AcrB pore domain, PN1, PN2, PC1 and PC2 subdomains"/>
    <property type="match status" value="2"/>
</dbReference>
<gene>
    <name evidence="2" type="ORF">PXH66_10285</name>
</gene>
<organism evidence="2 3">
    <name type="scientific">Synoicihabitans lomoniglobus</name>
    <dbReference type="NCBI Taxonomy" id="2909285"/>
    <lineage>
        <taxon>Bacteria</taxon>
        <taxon>Pseudomonadati</taxon>
        <taxon>Verrucomicrobiota</taxon>
        <taxon>Opitutia</taxon>
        <taxon>Opitutales</taxon>
        <taxon>Opitutaceae</taxon>
        <taxon>Synoicihabitans</taxon>
    </lineage>
</organism>
<keyword evidence="3" id="KW-1185">Reference proteome</keyword>
<dbReference type="Gene3D" id="3.30.2090.10">
    <property type="entry name" value="Multidrug efflux transporter AcrB TolC docking domain, DN and DC subdomains"/>
    <property type="match status" value="2"/>
</dbReference>
<dbReference type="PANTHER" id="PTHR32063">
    <property type="match status" value="1"/>
</dbReference>
<evidence type="ECO:0000313" key="2">
    <source>
        <dbReference type="EMBL" id="WED67240.1"/>
    </source>
</evidence>
<dbReference type="Gene3D" id="3.30.70.1320">
    <property type="entry name" value="Multidrug efflux transporter AcrB pore domain like"/>
    <property type="match status" value="1"/>
</dbReference>
<accession>A0AAF0CSI2</accession>
<dbReference type="PRINTS" id="PR00702">
    <property type="entry name" value="ACRIFLAVINRP"/>
</dbReference>
<dbReference type="EMBL" id="CP119075">
    <property type="protein sequence ID" value="WED67240.1"/>
    <property type="molecule type" value="Genomic_DNA"/>
</dbReference>
<reference evidence="2" key="1">
    <citation type="submission" date="2023-03" db="EMBL/GenBank/DDBJ databases">
        <title>Lomoglobus Profundus gen. nov., sp. nov., a novel member of the phylum Verrucomicrobia, isolated from deep-marine sediment of South China Sea.</title>
        <authorList>
            <person name="Ahmad T."/>
            <person name="Ishaq S.E."/>
            <person name="Wang F."/>
        </authorList>
    </citation>
    <scope>NUCLEOTIDE SEQUENCE</scope>
    <source>
        <strain evidence="2">LMO-M01</strain>
    </source>
</reference>
<dbReference type="Pfam" id="PF00873">
    <property type="entry name" value="ACR_tran"/>
    <property type="match status" value="1"/>
</dbReference>